<keyword evidence="1" id="KW-0560">Oxidoreductase</keyword>
<evidence type="ECO:0000313" key="4">
    <source>
        <dbReference type="Proteomes" id="UP000324222"/>
    </source>
</evidence>
<proteinExistence type="predicted"/>
<keyword evidence="2" id="KW-0472">Membrane</keyword>
<protein>
    <submittedName>
        <fullName evidence="3">Uncharacterized protein</fullName>
    </submittedName>
</protein>
<keyword evidence="2" id="KW-0812">Transmembrane</keyword>
<evidence type="ECO:0000256" key="2">
    <source>
        <dbReference type="SAM" id="Phobius"/>
    </source>
</evidence>
<keyword evidence="1" id="KW-0503">Monooxygenase</keyword>
<dbReference type="AlphaFoldDB" id="A0A5B7J9D7"/>
<dbReference type="GO" id="GO:0020037">
    <property type="term" value="F:heme binding"/>
    <property type="evidence" value="ECO:0007669"/>
    <property type="project" value="InterPro"/>
</dbReference>
<evidence type="ECO:0000313" key="3">
    <source>
        <dbReference type="EMBL" id="MPC93360.1"/>
    </source>
</evidence>
<gene>
    <name evidence="3" type="ORF">E2C01_088486</name>
</gene>
<dbReference type="GO" id="GO:0016705">
    <property type="term" value="F:oxidoreductase activity, acting on paired donors, with incorporation or reduction of molecular oxygen"/>
    <property type="evidence" value="ECO:0007669"/>
    <property type="project" value="InterPro"/>
</dbReference>
<dbReference type="GO" id="GO:0004497">
    <property type="term" value="F:monooxygenase activity"/>
    <property type="evidence" value="ECO:0007669"/>
    <property type="project" value="UniProtKB-KW"/>
</dbReference>
<accession>A0A5B7J9D7</accession>
<feature type="transmembrane region" description="Helical" evidence="2">
    <location>
        <begin position="45"/>
        <end position="65"/>
    </location>
</feature>
<name>A0A5B7J9D7_PORTR</name>
<dbReference type="GO" id="GO:0005506">
    <property type="term" value="F:iron ion binding"/>
    <property type="evidence" value="ECO:0007669"/>
    <property type="project" value="InterPro"/>
</dbReference>
<feature type="transmembrane region" description="Helical" evidence="2">
    <location>
        <begin position="12"/>
        <end position="33"/>
    </location>
</feature>
<sequence length="84" mass="8891">MSGLLTWGMGLVGEWVSTFLLVLFTAILVLSVAGGRPKNFPPGLMILPVVGSLLSMPLGPSVEVLRGLKKKYGDIASFAIFGTR</sequence>
<dbReference type="EMBL" id="VSRR010094608">
    <property type="protein sequence ID" value="MPC93360.1"/>
    <property type="molecule type" value="Genomic_DNA"/>
</dbReference>
<keyword evidence="2" id="KW-1133">Transmembrane helix</keyword>
<comment type="caution">
    <text evidence="3">The sequence shown here is derived from an EMBL/GenBank/DDBJ whole genome shotgun (WGS) entry which is preliminary data.</text>
</comment>
<reference evidence="3 4" key="1">
    <citation type="submission" date="2019-05" db="EMBL/GenBank/DDBJ databases">
        <title>Another draft genome of Portunus trituberculatus and its Hox gene families provides insights of decapod evolution.</title>
        <authorList>
            <person name="Jeong J.-H."/>
            <person name="Song I."/>
            <person name="Kim S."/>
            <person name="Choi T."/>
            <person name="Kim D."/>
            <person name="Ryu S."/>
            <person name="Kim W."/>
        </authorList>
    </citation>
    <scope>NUCLEOTIDE SEQUENCE [LARGE SCALE GENOMIC DNA]</scope>
    <source>
        <tissue evidence="3">Muscle</tissue>
    </source>
</reference>
<dbReference type="SUPFAM" id="SSF48264">
    <property type="entry name" value="Cytochrome P450"/>
    <property type="match status" value="1"/>
</dbReference>
<evidence type="ECO:0000256" key="1">
    <source>
        <dbReference type="ARBA" id="ARBA00023033"/>
    </source>
</evidence>
<dbReference type="Proteomes" id="UP000324222">
    <property type="component" value="Unassembled WGS sequence"/>
</dbReference>
<organism evidence="3 4">
    <name type="scientific">Portunus trituberculatus</name>
    <name type="common">Swimming crab</name>
    <name type="synonym">Neptunus trituberculatus</name>
    <dbReference type="NCBI Taxonomy" id="210409"/>
    <lineage>
        <taxon>Eukaryota</taxon>
        <taxon>Metazoa</taxon>
        <taxon>Ecdysozoa</taxon>
        <taxon>Arthropoda</taxon>
        <taxon>Crustacea</taxon>
        <taxon>Multicrustacea</taxon>
        <taxon>Malacostraca</taxon>
        <taxon>Eumalacostraca</taxon>
        <taxon>Eucarida</taxon>
        <taxon>Decapoda</taxon>
        <taxon>Pleocyemata</taxon>
        <taxon>Brachyura</taxon>
        <taxon>Eubrachyura</taxon>
        <taxon>Portunoidea</taxon>
        <taxon>Portunidae</taxon>
        <taxon>Portuninae</taxon>
        <taxon>Portunus</taxon>
    </lineage>
</organism>
<dbReference type="Gene3D" id="1.10.630.10">
    <property type="entry name" value="Cytochrome P450"/>
    <property type="match status" value="1"/>
</dbReference>
<dbReference type="InterPro" id="IPR036396">
    <property type="entry name" value="Cyt_P450_sf"/>
</dbReference>
<keyword evidence="4" id="KW-1185">Reference proteome</keyword>